<keyword evidence="2" id="KW-1185">Reference proteome</keyword>
<dbReference type="InterPro" id="IPR006490">
    <property type="entry name" value="Maj_tail_phi13"/>
</dbReference>
<evidence type="ECO:0000313" key="2">
    <source>
        <dbReference type="Proteomes" id="UP000593890"/>
    </source>
</evidence>
<name>A0A7I8D5U4_9FIRM</name>
<gene>
    <name evidence="1" type="ORF">C12CBH8_14880</name>
</gene>
<proteinExistence type="predicted"/>
<evidence type="ECO:0000313" key="1">
    <source>
        <dbReference type="EMBL" id="BCI60849.1"/>
    </source>
</evidence>
<dbReference type="KEGG" id="sman:C12CBH8_14880"/>
<protein>
    <recommendedName>
        <fullName evidence="3">Phage tail protein</fullName>
    </recommendedName>
</protein>
<accession>A0A7I8D5U4</accession>
<organism evidence="1 2">
    <name type="scientific">Solibaculum mannosilyticum</name>
    <dbReference type="NCBI Taxonomy" id="2780922"/>
    <lineage>
        <taxon>Bacteria</taxon>
        <taxon>Bacillati</taxon>
        <taxon>Bacillota</taxon>
        <taxon>Clostridia</taxon>
        <taxon>Eubacteriales</taxon>
        <taxon>Oscillospiraceae</taxon>
        <taxon>Solibaculum</taxon>
    </lineage>
</organism>
<dbReference type="Proteomes" id="UP000593890">
    <property type="component" value="Chromosome"/>
</dbReference>
<dbReference type="RefSeq" id="WP_215532930.1">
    <property type="nucleotide sequence ID" value="NZ_AP023321.1"/>
</dbReference>
<dbReference type="EMBL" id="AP023321">
    <property type="protein sequence ID" value="BCI60849.1"/>
    <property type="molecule type" value="Genomic_DNA"/>
</dbReference>
<dbReference type="AlphaFoldDB" id="A0A7I8D5U4"/>
<evidence type="ECO:0008006" key="3">
    <source>
        <dbReference type="Google" id="ProtNLM"/>
    </source>
</evidence>
<reference evidence="2" key="1">
    <citation type="submission" date="2020-07" db="EMBL/GenBank/DDBJ databases">
        <title>Complete genome sequencing of Clostridia bacterium strain 12CBH8.</title>
        <authorList>
            <person name="Sakamoto M."/>
            <person name="Murakami T."/>
            <person name="Mori H."/>
        </authorList>
    </citation>
    <scope>NUCLEOTIDE SEQUENCE [LARGE SCALE GENOMIC DNA]</scope>
    <source>
        <strain evidence="2">12CBH8</strain>
    </source>
</reference>
<dbReference type="NCBIfam" id="TIGR01603">
    <property type="entry name" value="maj_tail_phi13"/>
    <property type="match status" value="1"/>
</dbReference>
<sequence length="195" mass="21249">MAFIGLRYPVFAPIASEPELAAPTYSKGVVLGKAVSADVKLEFNDESLYADDALAESETSFKSGTIEMGLDDISSENEAVVFGVTAEDATEEDGQKTVTYSASDTPPFGGLGFFKTRQKDGKKSYRAYWYLKTKFKLGDDSASTNGDKIEWQTPTVSGTIYKANNDVWREYTDFDTVEDAIAYLNKKAMITSGGA</sequence>